<dbReference type="GO" id="GO:0008270">
    <property type="term" value="F:zinc ion binding"/>
    <property type="evidence" value="ECO:0007669"/>
    <property type="project" value="UniProtKB-KW"/>
</dbReference>
<evidence type="ECO:0000313" key="7">
    <source>
        <dbReference type="Proteomes" id="UP001515480"/>
    </source>
</evidence>
<evidence type="ECO:0000256" key="3">
    <source>
        <dbReference type="ARBA" id="ARBA00022833"/>
    </source>
</evidence>
<feature type="region of interest" description="Disordered" evidence="4">
    <location>
        <begin position="321"/>
        <end position="386"/>
    </location>
</feature>
<dbReference type="Proteomes" id="UP001515480">
    <property type="component" value="Unassembled WGS sequence"/>
</dbReference>
<reference evidence="6 7" key="1">
    <citation type="journal article" date="2024" name="Science">
        <title>Giant polyketide synthase enzymes in the biosynthesis of giant marine polyether toxins.</title>
        <authorList>
            <person name="Fallon T.R."/>
            <person name="Shende V.V."/>
            <person name="Wierzbicki I.H."/>
            <person name="Pendleton A.L."/>
            <person name="Watervoot N.F."/>
            <person name="Auber R.P."/>
            <person name="Gonzalez D.J."/>
            <person name="Wisecaver J.H."/>
            <person name="Moore B.S."/>
        </authorList>
    </citation>
    <scope>NUCLEOTIDE SEQUENCE [LARGE SCALE GENOMIC DNA]</scope>
    <source>
        <strain evidence="6 7">12B1</strain>
    </source>
</reference>
<dbReference type="EMBL" id="JBGBPQ010000030">
    <property type="protein sequence ID" value="KAL1496069.1"/>
    <property type="molecule type" value="Genomic_DNA"/>
</dbReference>
<evidence type="ECO:0000259" key="5">
    <source>
        <dbReference type="PROSITE" id="PS50280"/>
    </source>
</evidence>
<dbReference type="PANTHER" id="PTHR12197">
    <property type="entry name" value="HISTONE-LYSINE N-METHYLTRANSFERASE SMYD"/>
    <property type="match status" value="1"/>
</dbReference>
<keyword evidence="7" id="KW-1185">Reference proteome</keyword>
<evidence type="ECO:0000256" key="4">
    <source>
        <dbReference type="SAM" id="MobiDB-lite"/>
    </source>
</evidence>
<organism evidence="6 7">
    <name type="scientific">Prymnesium parvum</name>
    <name type="common">Toxic golden alga</name>
    <dbReference type="NCBI Taxonomy" id="97485"/>
    <lineage>
        <taxon>Eukaryota</taxon>
        <taxon>Haptista</taxon>
        <taxon>Haptophyta</taxon>
        <taxon>Prymnesiophyceae</taxon>
        <taxon>Prymnesiales</taxon>
        <taxon>Prymnesiaceae</taxon>
        <taxon>Prymnesium</taxon>
    </lineage>
</organism>
<dbReference type="PROSITE" id="PS01360">
    <property type="entry name" value="ZF_MYND_1"/>
    <property type="match status" value="1"/>
</dbReference>
<evidence type="ECO:0000256" key="1">
    <source>
        <dbReference type="ARBA" id="ARBA00022723"/>
    </source>
</evidence>
<sequence length="386" mass="41979">MALPRGSLALSARLHVAHDGHVSLALSPSLLLGGGRWTHARLATDAQRGRHMLSSAFLPAGTIVCEAAALALCPLEEWRKRVCASCLAVAPSRLSNGCHSCESCFYCDGACAAAHAPSHARACAALRRLGALRKYGKDLQAMLRLLLDVLLAAPHEGKEMFFALEHHPPRRDRKAEAEWRRACALFRHALEACEGVEARGFSDEEIHALVSRLDSNCFGCYIEDSRREGAPPFAHGCYPAASLFNHSCAPNCTASTGLERIHIITHADVQCGEELTIAYIDVQRPRAARQAELRLMYHFVCACHRCAAEAIPAAREKCSYASAPRKQRTRREQKELRSQRRAAAQEGRGDGVASGVDWRGEEGGDGTVRAEEEGGEGGSAALWRRA</sequence>
<dbReference type="PANTHER" id="PTHR12197:SF251">
    <property type="entry name" value="EG:BACR7C10.4 PROTEIN"/>
    <property type="match status" value="1"/>
</dbReference>
<dbReference type="Gene3D" id="2.170.270.10">
    <property type="entry name" value="SET domain"/>
    <property type="match status" value="1"/>
</dbReference>
<dbReference type="PROSITE" id="PS50280">
    <property type="entry name" value="SET"/>
    <property type="match status" value="1"/>
</dbReference>
<keyword evidence="3" id="KW-0862">Zinc</keyword>
<protein>
    <recommendedName>
        <fullName evidence="5">SET domain-containing protein</fullName>
    </recommendedName>
</protein>
<proteinExistence type="predicted"/>
<feature type="domain" description="SET" evidence="5">
    <location>
        <begin position="22"/>
        <end position="280"/>
    </location>
</feature>
<gene>
    <name evidence="6" type="ORF">AB1Y20_014696</name>
</gene>
<dbReference type="GO" id="GO:0005634">
    <property type="term" value="C:nucleus"/>
    <property type="evidence" value="ECO:0007669"/>
    <property type="project" value="TreeGrafter"/>
</dbReference>
<evidence type="ECO:0000313" key="6">
    <source>
        <dbReference type="EMBL" id="KAL1496069.1"/>
    </source>
</evidence>
<dbReference type="Gene3D" id="6.10.140.2220">
    <property type="match status" value="1"/>
</dbReference>
<dbReference type="Pfam" id="PF00856">
    <property type="entry name" value="SET"/>
    <property type="match status" value="1"/>
</dbReference>
<dbReference type="AlphaFoldDB" id="A0AB34IES8"/>
<comment type="caution">
    <text evidence="6">The sequence shown here is derived from an EMBL/GenBank/DDBJ whole genome shotgun (WGS) entry which is preliminary data.</text>
</comment>
<keyword evidence="1" id="KW-0479">Metal-binding</keyword>
<dbReference type="InterPro" id="IPR050869">
    <property type="entry name" value="H3K4_H4K5_MeTrfase"/>
</dbReference>
<dbReference type="SUPFAM" id="SSF82199">
    <property type="entry name" value="SET domain"/>
    <property type="match status" value="1"/>
</dbReference>
<accession>A0AB34IES8</accession>
<keyword evidence="2" id="KW-0863">Zinc-finger</keyword>
<name>A0AB34IES8_PRYPA</name>
<dbReference type="InterPro" id="IPR001214">
    <property type="entry name" value="SET_dom"/>
</dbReference>
<evidence type="ECO:0000256" key="2">
    <source>
        <dbReference type="ARBA" id="ARBA00022771"/>
    </source>
</evidence>
<feature type="compositionally biased region" description="Basic and acidic residues" evidence="4">
    <location>
        <begin position="358"/>
        <end position="372"/>
    </location>
</feature>
<dbReference type="Gene3D" id="1.10.220.160">
    <property type="match status" value="1"/>
</dbReference>
<dbReference type="InterPro" id="IPR002893">
    <property type="entry name" value="Znf_MYND"/>
</dbReference>
<dbReference type="InterPro" id="IPR046341">
    <property type="entry name" value="SET_dom_sf"/>
</dbReference>